<dbReference type="Gene3D" id="3.30.1330.30">
    <property type="match status" value="1"/>
</dbReference>
<accession>A0ABQ9J0F7</accession>
<protein>
    <submittedName>
        <fullName evidence="2">Uncharacterized protein</fullName>
    </submittedName>
</protein>
<feature type="compositionally biased region" description="Polar residues" evidence="1">
    <location>
        <begin position="75"/>
        <end position="85"/>
    </location>
</feature>
<keyword evidence="3" id="KW-1185">Reference proteome</keyword>
<dbReference type="InterPro" id="IPR029064">
    <property type="entry name" value="Ribosomal_eL30-like_sf"/>
</dbReference>
<evidence type="ECO:0000313" key="2">
    <source>
        <dbReference type="EMBL" id="KAJ8969850.1"/>
    </source>
</evidence>
<feature type="region of interest" description="Disordered" evidence="1">
    <location>
        <begin position="60"/>
        <end position="85"/>
    </location>
</feature>
<proteinExistence type="predicted"/>
<organism evidence="2 3">
    <name type="scientific">Molorchus minor</name>
    <dbReference type="NCBI Taxonomy" id="1323400"/>
    <lineage>
        <taxon>Eukaryota</taxon>
        <taxon>Metazoa</taxon>
        <taxon>Ecdysozoa</taxon>
        <taxon>Arthropoda</taxon>
        <taxon>Hexapoda</taxon>
        <taxon>Insecta</taxon>
        <taxon>Pterygota</taxon>
        <taxon>Neoptera</taxon>
        <taxon>Endopterygota</taxon>
        <taxon>Coleoptera</taxon>
        <taxon>Polyphaga</taxon>
        <taxon>Cucujiformia</taxon>
        <taxon>Chrysomeloidea</taxon>
        <taxon>Cerambycidae</taxon>
        <taxon>Lamiinae</taxon>
        <taxon>Monochamini</taxon>
        <taxon>Molorchus</taxon>
    </lineage>
</organism>
<reference evidence="2" key="1">
    <citation type="journal article" date="2023" name="Insect Mol. Biol.">
        <title>Genome sequencing provides insights into the evolution of gene families encoding plant cell wall-degrading enzymes in longhorned beetles.</title>
        <authorList>
            <person name="Shin N.R."/>
            <person name="Okamura Y."/>
            <person name="Kirsch R."/>
            <person name="Pauchet Y."/>
        </authorList>
    </citation>
    <scope>NUCLEOTIDE SEQUENCE</scope>
    <source>
        <strain evidence="2">MMC_N1</strain>
    </source>
</reference>
<name>A0ABQ9J0F7_9CUCU</name>
<dbReference type="EMBL" id="JAPWTJ010001712">
    <property type="protein sequence ID" value="KAJ8969850.1"/>
    <property type="molecule type" value="Genomic_DNA"/>
</dbReference>
<evidence type="ECO:0000313" key="3">
    <source>
        <dbReference type="Proteomes" id="UP001162164"/>
    </source>
</evidence>
<dbReference type="Proteomes" id="UP001162164">
    <property type="component" value="Unassembled WGS sequence"/>
</dbReference>
<dbReference type="SUPFAM" id="SSF55315">
    <property type="entry name" value="L30e-like"/>
    <property type="match status" value="1"/>
</dbReference>
<evidence type="ECO:0000256" key="1">
    <source>
        <dbReference type="SAM" id="MobiDB-lite"/>
    </source>
</evidence>
<sequence length="187" mass="21635">MSKLFPIIRNNPFTGQVRFLPRWTHRRPIRVIPAEEYDKNVDKPKIIKVKPVSGDITENHGYTLFPSSSRSRASENFSTEHNSQTRKIPKPLTISKIRNESGKQFDMLETVIDGDGNFVYSKMKNNDSRVGSILVEVKSKKEKEKKDLILLEGKRLIKDALNAGCKLEYILFSRKKELEYLKPFLPK</sequence>
<gene>
    <name evidence="2" type="ORF">NQ317_017470</name>
</gene>
<comment type="caution">
    <text evidence="2">The sequence shown here is derived from an EMBL/GenBank/DDBJ whole genome shotgun (WGS) entry which is preliminary data.</text>
</comment>